<name>A0A6C0J1I1_9ZZZZ</name>
<evidence type="ECO:0000313" key="2">
    <source>
        <dbReference type="EMBL" id="QHT98729.1"/>
    </source>
</evidence>
<keyword evidence="1" id="KW-0812">Transmembrane</keyword>
<sequence>MSTSNKKYIIFLEDKLEENYTLVNNYRIKSFKHKTYFQNMWTISLIVLFNYLELSKFIPTLILGMISVSYVNSTYLNIPILKNT</sequence>
<protein>
    <submittedName>
        <fullName evidence="2">Uncharacterized protein</fullName>
    </submittedName>
</protein>
<organism evidence="2">
    <name type="scientific">viral metagenome</name>
    <dbReference type="NCBI Taxonomy" id="1070528"/>
    <lineage>
        <taxon>unclassified sequences</taxon>
        <taxon>metagenomes</taxon>
        <taxon>organismal metagenomes</taxon>
    </lineage>
</organism>
<keyword evidence="1" id="KW-0472">Membrane</keyword>
<dbReference type="EMBL" id="MN740295">
    <property type="protein sequence ID" value="QHT98729.1"/>
    <property type="molecule type" value="Genomic_DNA"/>
</dbReference>
<feature type="transmembrane region" description="Helical" evidence="1">
    <location>
        <begin position="36"/>
        <end position="52"/>
    </location>
</feature>
<reference evidence="2" key="1">
    <citation type="journal article" date="2020" name="Nature">
        <title>Giant virus diversity and host interactions through global metagenomics.</title>
        <authorList>
            <person name="Schulz F."/>
            <person name="Roux S."/>
            <person name="Paez-Espino D."/>
            <person name="Jungbluth S."/>
            <person name="Walsh D.A."/>
            <person name="Denef V.J."/>
            <person name="McMahon K.D."/>
            <person name="Konstantinidis K.T."/>
            <person name="Eloe-Fadrosh E.A."/>
            <person name="Kyrpides N.C."/>
            <person name="Woyke T."/>
        </authorList>
    </citation>
    <scope>NUCLEOTIDE SEQUENCE</scope>
    <source>
        <strain evidence="2">GVMAG-M-3300025676-16</strain>
    </source>
</reference>
<evidence type="ECO:0000256" key="1">
    <source>
        <dbReference type="SAM" id="Phobius"/>
    </source>
</evidence>
<proteinExistence type="predicted"/>
<feature type="transmembrane region" description="Helical" evidence="1">
    <location>
        <begin position="58"/>
        <end position="78"/>
    </location>
</feature>
<accession>A0A6C0J1I1</accession>
<keyword evidence="1" id="KW-1133">Transmembrane helix</keyword>
<dbReference type="AlphaFoldDB" id="A0A6C0J1I1"/>